<feature type="region of interest" description="Disordered" evidence="12">
    <location>
        <begin position="198"/>
        <end position="256"/>
    </location>
</feature>
<dbReference type="Proteomes" id="UP000800303">
    <property type="component" value="Unassembled WGS sequence"/>
</dbReference>
<name>A0ABX0F4L7_9BACL</name>
<dbReference type="InterPro" id="IPR029056">
    <property type="entry name" value="Ribokinase-like"/>
</dbReference>
<dbReference type="NCBIfam" id="TIGR00097">
    <property type="entry name" value="HMP-P_kinase"/>
    <property type="match status" value="1"/>
</dbReference>
<feature type="domain" description="Pyridoxamine kinase/Phosphomethylpyrimidine kinase" evidence="13">
    <location>
        <begin position="13"/>
        <end position="181"/>
    </location>
</feature>
<keyword evidence="14" id="KW-0418">Kinase</keyword>
<evidence type="ECO:0000259" key="13">
    <source>
        <dbReference type="Pfam" id="PF08543"/>
    </source>
</evidence>
<dbReference type="CDD" id="cd01169">
    <property type="entry name" value="HMPP_kinase"/>
    <property type="match status" value="1"/>
</dbReference>
<dbReference type="InterPro" id="IPR013749">
    <property type="entry name" value="PM/HMP-P_kinase-1"/>
</dbReference>
<keyword evidence="14" id="KW-0808">Transferase</keyword>
<evidence type="ECO:0000256" key="3">
    <source>
        <dbReference type="ARBA" id="ARBA00004769"/>
    </source>
</evidence>
<dbReference type="InterPro" id="IPR004399">
    <property type="entry name" value="HMP/HMP-P_kinase_dom"/>
</dbReference>
<evidence type="ECO:0000256" key="11">
    <source>
        <dbReference type="ARBA" id="ARBA00043176"/>
    </source>
</evidence>
<reference evidence="14 15" key="1">
    <citation type="submission" date="2020-01" db="EMBL/GenBank/DDBJ databases">
        <title>Polyphasic characterisation and genomic insights into a novel alkali tolerant bacterium VR-M41.</title>
        <authorList>
            <person name="Vemuluri V.R."/>
        </authorList>
    </citation>
    <scope>NUCLEOTIDE SEQUENCE [LARGE SCALE GENOMIC DNA]</scope>
    <source>
        <strain evidence="14 15">VR-M41</strain>
    </source>
</reference>
<dbReference type="EMBL" id="JAAFGS010000002">
    <property type="protein sequence ID" value="NGZ74949.1"/>
    <property type="molecule type" value="Genomic_DNA"/>
</dbReference>
<evidence type="ECO:0000313" key="15">
    <source>
        <dbReference type="Proteomes" id="UP000800303"/>
    </source>
</evidence>
<sequence length="366" mass="37282">MTAPRALTIAGSDSGGGAGIQADIKTFQELGAFGMSAITAVTVQNTLGVGGVYPMTPAAVVEQIDAVGSDIGVDALKTGMLFDAAIIEAASARIAAFGWTNVVVDPVMIAKGGAELLRAEAVEAMKRYLLPLALVVTPNIPEAEALAGMPIRTMEDRREAARRIAALGAKTVVIKGGHAEEGAEGGIDSGAIGGVSGAEAAAAEGGAEADHGRTRPVESDAAEAEAGRIRSAESDTAEEGIAMPSGERPLEGGAEAGHAAVSALRADRAMPDAARAQVVVDLVYDGHSFEELTGVRIPTRHTHGTGCTFSAAIAARLAAGADVREAVRTARDFIQAAIEGAPELNLGGGHGPTAHWAYRRLKREGR</sequence>
<dbReference type="Pfam" id="PF08543">
    <property type="entry name" value="Phos_pyr_kin"/>
    <property type="match status" value="2"/>
</dbReference>
<organism evidence="14 15">
    <name type="scientific">Saccharibacillus alkalitolerans</name>
    <dbReference type="NCBI Taxonomy" id="2705290"/>
    <lineage>
        <taxon>Bacteria</taxon>
        <taxon>Bacillati</taxon>
        <taxon>Bacillota</taxon>
        <taxon>Bacilli</taxon>
        <taxon>Bacillales</taxon>
        <taxon>Paenibacillaceae</taxon>
        <taxon>Saccharibacillus</taxon>
    </lineage>
</organism>
<comment type="pathway">
    <text evidence="9">Cofactor biosynthesis; thiamine diphosphate biosynthesis; 4-amino-2-methyl-5-diphosphomethylpyrimidine from 5-amino-1-(5-phospho-D-ribosyl)imidazole: step 2/3.</text>
</comment>
<evidence type="ECO:0000256" key="7">
    <source>
        <dbReference type="ARBA" id="ARBA00019161"/>
    </source>
</evidence>
<dbReference type="GO" id="GO:0008902">
    <property type="term" value="F:hydroxymethylpyrimidine kinase activity"/>
    <property type="evidence" value="ECO:0007669"/>
    <property type="project" value="UniProtKB-EC"/>
</dbReference>
<evidence type="ECO:0000313" key="14">
    <source>
        <dbReference type="EMBL" id="NGZ74949.1"/>
    </source>
</evidence>
<comment type="catalytic activity">
    <reaction evidence="1">
        <text>4-amino-5-hydroxymethyl-2-methylpyrimidine + ATP = 4-amino-2-methyl-5-(phosphooxymethyl)pyrimidine + ADP + H(+)</text>
        <dbReference type="Rhea" id="RHEA:23096"/>
        <dbReference type="ChEBI" id="CHEBI:15378"/>
        <dbReference type="ChEBI" id="CHEBI:16892"/>
        <dbReference type="ChEBI" id="CHEBI:30616"/>
        <dbReference type="ChEBI" id="CHEBI:58354"/>
        <dbReference type="ChEBI" id="CHEBI:456216"/>
        <dbReference type="EC" id="2.7.1.49"/>
    </reaction>
</comment>
<evidence type="ECO:0000256" key="1">
    <source>
        <dbReference type="ARBA" id="ARBA00000151"/>
    </source>
</evidence>
<evidence type="ECO:0000256" key="5">
    <source>
        <dbReference type="ARBA" id="ARBA00012135"/>
    </source>
</evidence>
<comment type="catalytic activity">
    <reaction evidence="2">
        <text>4-amino-2-methyl-5-(phosphooxymethyl)pyrimidine + ATP = 4-amino-2-methyl-5-(diphosphooxymethyl)pyrimidine + ADP</text>
        <dbReference type="Rhea" id="RHEA:19893"/>
        <dbReference type="ChEBI" id="CHEBI:30616"/>
        <dbReference type="ChEBI" id="CHEBI:57841"/>
        <dbReference type="ChEBI" id="CHEBI:58354"/>
        <dbReference type="ChEBI" id="CHEBI:456216"/>
        <dbReference type="EC" id="2.7.4.7"/>
    </reaction>
</comment>
<dbReference type="Gene3D" id="3.40.1190.20">
    <property type="match status" value="1"/>
</dbReference>
<dbReference type="EC" id="2.7.1.49" evidence="5"/>
<keyword evidence="8" id="KW-0784">Thiamine biosynthesis</keyword>
<dbReference type="RefSeq" id="WP_166273273.1">
    <property type="nucleotide sequence ID" value="NZ_JAAFGS010000002.1"/>
</dbReference>
<gene>
    <name evidence="14" type="primary">thiD</name>
    <name evidence="14" type="ORF">GYN08_06440</name>
</gene>
<evidence type="ECO:0000256" key="12">
    <source>
        <dbReference type="SAM" id="MobiDB-lite"/>
    </source>
</evidence>
<comment type="similarity">
    <text evidence="4">Belongs to the ThiD family.</text>
</comment>
<evidence type="ECO:0000256" key="4">
    <source>
        <dbReference type="ARBA" id="ARBA00009879"/>
    </source>
</evidence>
<proteinExistence type="inferred from homology"/>
<dbReference type="GO" id="GO:0008972">
    <property type="term" value="F:phosphomethylpyrimidine kinase activity"/>
    <property type="evidence" value="ECO:0007669"/>
    <property type="project" value="UniProtKB-EC"/>
</dbReference>
<evidence type="ECO:0000256" key="10">
    <source>
        <dbReference type="ARBA" id="ARBA00042102"/>
    </source>
</evidence>
<comment type="pathway">
    <text evidence="3">Cofactor biosynthesis; thiamine diphosphate biosynthesis; 4-amino-2-methyl-5-diphosphomethylpyrimidine from 5-amino-1-(5-phospho-D-ribosyl)imidazole: step 3/3.</text>
</comment>
<dbReference type="PANTHER" id="PTHR20858">
    <property type="entry name" value="PHOSPHOMETHYLPYRIMIDINE KINASE"/>
    <property type="match status" value="1"/>
</dbReference>
<evidence type="ECO:0000256" key="9">
    <source>
        <dbReference type="ARBA" id="ARBA00037917"/>
    </source>
</evidence>
<feature type="compositionally biased region" description="Basic and acidic residues" evidence="12">
    <location>
        <begin position="208"/>
        <end position="218"/>
    </location>
</feature>
<keyword evidence="15" id="KW-1185">Reference proteome</keyword>
<comment type="caution">
    <text evidence="14">The sequence shown here is derived from an EMBL/GenBank/DDBJ whole genome shotgun (WGS) entry which is preliminary data.</text>
</comment>
<dbReference type="PANTHER" id="PTHR20858:SF17">
    <property type="entry name" value="HYDROXYMETHYLPYRIMIDINE_PHOSPHOMETHYLPYRIMIDINE KINASE THI20-RELATED"/>
    <property type="match status" value="1"/>
</dbReference>
<protein>
    <recommendedName>
        <fullName evidence="7">Hydroxymethylpyrimidine/phosphomethylpyrimidine kinase</fullName>
        <ecNumber evidence="5">2.7.1.49</ecNumber>
        <ecNumber evidence="6">2.7.4.7</ecNumber>
    </recommendedName>
    <alternativeName>
        <fullName evidence="10">Hydroxymethylpyrimidine kinase</fullName>
    </alternativeName>
    <alternativeName>
        <fullName evidence="11">Hydroxymethylpyrimidine phosphate kinase</fullName>
    </alternativeName>
</protein>
<dbReference type="EC" id="2.7.4.7" evidence="6"/>
<evidence type="ECO:0000256" key="2">
    <source>
        <dbReference type="ARBA" id="ARBA00000565"/>
    </source>
</evidence>
<feature type="domain" description="Pyridoxamine kinase/Phosphomethylpyrimidine kinase" evidence="13">
    <location>
        <begin position="276"/>
        <end position="353"/>
    </location>
</feature>
<evidence type="ECO:0000256" key="8">
    <source>
        <dbReference type="ARBA" id="ARBA00022977"/>
    </source>
</evidence>
<accession>A0ABX0F4L7</accession>
<evidence type="ECO:0000256" key="6">
    <source>
        <dbReference type="ARBA" id="ARBA00012963"/>
    </source>
</evidence>
<dbReference type="SUPFAM" id="SSF53613">
    <property type="entry name" value="Ribokinase-like"/>
    <property type="match status" value="2"/>
</dbReference>